<proteinExistence type="predicted"/>
<reference evidence="1" key="1">
    <citation type="submission" date="2018-11" db="EMBL/GenBank/DDBJ databases">
        <authorList>
            <consortium name="Pathogen Informatics"/>
        </authorList>
    </citation>
    <scope>NUCLEOTIDE SEQUENCE</scope>
</reference>
<dbReference type="AlphaFoldDB" id="A0A3S5A9T1"/>
<keyword evidence="2" id="KW-1185">Reference proteome</keyword>
<sequence>MNGQNRNSEAFQRQFDRALFALSRAEVLPSIVLRSTAFASKASLLAVQSIAQSAGSTRSTNGVAGVGADISLTSRIGGVEADEAVAFNSMAGASFPIGTIPSPMNNYGVFKSKASLRSSSRLGRRTGDGHEAAMATY</sequence>
<organism evidence="1 2">
    <name type="scientific">Protopolystoma xenopodis</name>
    <dbReference type="NCBI Taxonomy" id="117903"/>
    <lineage>
        <taxon>Eukaryota</taxon>
        <taxon>Metazoa</taxon>
        <taxon>Spiralia</taxon>
        <taxon>Lophotrochozoa</taxon>
        <taxon>Platyhelminthes</taxon>
        <taxon>Monogenea</taxon>
        <taxon>Polyopisthocotylea</taxon>
        <taxon>Polystomatidea</taxon>
        <taxon>Polystomatidae</taxon>
        <taxon>Protopolystoma</taxon>
    </lineage>
</organism>
<gene>
    <name evidence="1" type="ORF">PXEA_LOCUS24831</name>
</gene>
<evidence type="ECO:0000313" key="1">
    <source>
        <dbReference type="EMBL" id="VEL31391.1"/>
    </source>
</evidence>
<dbReference type="EMBL" id="CAAALY010121833">
    <property type="protein sequence ID" value="VEL31391.1"/>
    <property type="molecule type" value="Genomic_DNA"/>
</dbReference>
<protein>
    <submittedName>
        <fullName evidence="1">Uncharacterized protein</fullName>
    </submittedName>
</protein>
<dbReference type="Proteomes" id="UP000784294">
    <property type="component" value="Unassembled WGS sequence"/>
</dbReference>
<comment type="caution">
    <text evidence="1">The sequence shown here is derived from an EMBL/GenBank/DDBJ whole genome shotgun (WGS) entry which is preliminary data.</text>
</comment>
<evidence type="ECO:0000313" key="2">
    <source>
        <dbReference type="Proteomes" id="UP000784294"/>
    </source>
</evidence>
<accession>A0A3S5A9T1</accession>
<name>A0A3S5A9T1_9PLAT</name>